<dbReference type="GO" id="GO:1902388">
    <property type="term" value="F:ceramide 1-phosphate transfer activity"/>
    <property type="evidence" value="ECO:0007669"/>
    <property type="project" value="TreeGrafter"/>
</dbReference>
<dbReference type="Pfam" id="PF08718">
    <property type="entry name" value="GLTP"/>
    <property type="match status" value="1"/>
</dbReference>
<feature type="domain" description="Glycolipid transfer protein" evidence="2">
    <location>
        <begin position="31"/>
        <end position="174"/>
    </location>
</feature>
<dbReference type="EMBL" id="KB293638">
    <property type="protein sequence ID" value="ELU15728.1"/>
    <property type="molecule type" value="Genomic_DNA"/>
</dbReference>
<accession>R7VA90</accession>
<dbReference type="AlphaFoldDB" id="R7VA90"/>
<evidence type="ECO:0000313" key="4">
    <source>
        <dbReference type="EnsemblMetazoa" id="CapteP175271"/>
    </source>
</evidence>
<evidence type="ECO:0000259" key="2">
    <source>
        <dbReference type="Pfam" id="PF08718"/>
    </source>
</evidence>
<dbReference type="OMA" id="FSHACTL"/>
<dbReference type="PANTHER" id="PTHR10219">
    <property type="entry name" value="GLYCOLIPID TRANSFER PROTEIN-RELATED"/>
    <property type="match status" value="1"/>
</dbReference>
<dbReference type="HOGENOM" id="CLU_079649_1_0_1"/>
<evidence type="ECO:0000313" key="5">
    <source>
        <dbReference type="Proteomes" id="UP000014760"/>
    </source>
</evidence>
<organism evidence="3">
    <name type="scientific">Capitella teleta</name>
    <name type="common">Polychaete worm</name>
    <dbReference type="NCBI Taxonomy" id="283909"/>
    <lineage>
        <taxon>Eukaryota</taxon>
        <taxon>Metazoa</taxon>
        <taxon>Spiralia</taxon>
        <taxon>Lophotrochozoa</taxon>
        <taxon>Annelida</taxon>
        <taxon>Polychaeta</taxon>
        <taxon>Sedentaria</taxon>
        <taxon>Scolecida</taxon>
        <taxon>Capitellidae</taxon>
        <taxon>Capitella</taxon>
    </lineage>
</organism>
<dbReference type="FunFam" id="1.10.3520.10:FF:000002">
    <property type="entry name" value="Ceramide-1-phosphate transfer protein"/>
    <property type="match status" value="1"/>
</dbReference>
<reference evidence="5" key="1">
    <citation type="submission" date="2012-12" db="EMBL/GenBank/DDBJ databases">
        <authorList>
            <person name="Hellsten U."/>
            <person name="Grimwood J."/>
            <person name="Chapman J.A."/>
            <person name="Shapiro H."/>
            <person name="Aerts A."/>
            <person name="Otillar R.P."/>
            <person name="Terry A.Y."/>
            <person name="Boore J.L."/>
            <person name="Simakov O."/>
            <person name="Marletaz F."/>
            <person name="Cho S.-J."/>
            <person name="Edsinger-Gonzales E."/>
            <person name="Havlak P."/>
            <person name="Kuo D.-H."/>
            <person name="Larsson T."/>
            <person name="Lv J."/>
            <person name="Arendt D."/>
            <person name="Savage R."/>
            <person name="Osoegawa K."/>
            <person name="de Jong P."/>
            <person name="Lindberg D.R."/>
            <person name="Seaver E.C."/>
            <person name="Weisblat D.A."/>
            <person name="Putnam N.H."/>
            <person name="Grigoriev I.V."/>
            <person name="Rokhsar D.S."/>
        </authorList>
    </citation>
    <scope>NUCLEOTIDE SEQUENCE</scope>
    <source>
        <strain evidence="5">I ESC-2004</strain>
    </source>
</reference>
<dbReference type="GO" id="GO:1902387">
    <property type="term" value="F:ceramide 1-phosphate binding"/>
    <property type="evidence" value="ECO:0007669"/>
    <property type="project" value="TreeGrafter"/>
</dbReference>
<sequence>MAENADEKFDLSKTTNAFKECIIDKEEKKVTMDEYIDAYSELYKFLGMMGSVFSFVASDVNEKLKILRAFRQSDHKSHYETVESMVQYETDSKVIKDPGNGCRTLLRLHRALLFIMRLFEDTAKAETHDKMSHIAHTAYTDTLAHHHTWLVRKAVGLAVYTLPSRSGLLHKMGETSEDETEQKVKALVKVMREVHGRVQGVYEQNDILQLP</sequence>
<proteinExistence type="inferred from homology"/>
<dbReference type="OrthoDB" id="116883at2759"/>
<dbReference type="FunCoup" id="R7VA90">
    <property type="interactions" value="390"/>
</dbReference>
<dbReference type="EMBL" id="AMQN01004485">
    <property type="status" value="NOT_ANNOTATED_CDS"/>
    <property type="molecule type" value="Genomic_DNA"/>
</dbReference>
<dbReference type="EnsemblMetazoa" id="CapteT175271">
    <property type="protein sequence ID" value="CapteP175271"/>
    <property type="gene ID" value="CapteG175271"/>
</dbReference>
<dbReference type="PANTHER" id="PTHR10219:SF43">
    <property type="entry name" value="GLYCOLIPID TRANSFER PROTEIN DOMAIN-CONTAINING PROTEIN"/>
    <property type="match status" value="1"/>
</dbReference>
<dbReference type="GO" id="GO:0032691">
    <property type="term" value="P:negative regulation of interleukin-1 beta production"/>
    <property type="evidence" value="ECO:0007669"/>
    <property type="project" value="UniProtKB-ARBA"/>
</dbReference>
<reference evidence="4" key="3">
    <citation type="submission" date="2015-06" db="UniProtKB">
        <authorList>
            <consortium name="EnsemblMetazoa"/>
        </authorList>
    </citation>
    <scope>IDENTIFICATION</scope>
</reference>
<dbReference type="InterPro" id="IPR014830">
    <property type="entry name" value="Glycolipid_transfer_prot_dom"/>
</dbReference>
<dbReference type="GO" id="GO:0016020">
    <property type="term" value="C:membrane"/>
    <property type="evidence" value="ECO:0007669"/>
    <property type="project" value="TreeGrafter"/>
</dbReference>
<evidence type="ECO:0000256" key="1">
    <source>
        <dbReference type="ARBA" id="ARBA00007148"/>
    </source>
</evidence>
<dbReference type="Proteomes" id="UP000014760">
    <property type="component" value="Unassembled WGS sequence"/>
</dbReference>
<gene>
    <name evidence="3" type="ORF">CAPTEDRAFT_175271</name>
</gene>
<keyword evidence="5" id="KW-1185">Reference proteome</keyword>
<comment type="similarity">
    <text evidence="1">Belongs to the GLTP family.</text>
</comment>
<name>R7VA90_CAPTE</name>
<dbReference type="SUPFAM" id="SSF110004">
    <property type="entry name" value="Glycolipid transfer protein, GLTP"/>
    <property type="match status" value="1"/>
</dbReference>
<dbReference type="Gene3D" id="1.10.3520.10">
    <property type="entry name" value="Glycolipid transfer protein"/>
    <property type="match status" value="1"/>
</dbReference>
<reference evidence="3 5" key="2">
    <citation type="journal article" date="2013" name="Nature">
        <title>Insights into bilaterian evolution from three spiralian genomes.</title>
        <authorList>
            <person name="Simakov O."/>
            <person name="Marletaz F."/>
            <person name="Cho S.J."/>
            <person name="Edsinger-Gonzales E."/>
            <person name="Havlak P."/>
            <person name="Hellsten U."/>
            <person name="Kuo D.H."/>
            <person name="Larsson T."/>
            <person name="Lv J."/>
            <person name="Arendt D."/>
            <person name="Savage R."/>
            <person name="Osoegawa K."/>
            <person name="de Jong P."/>
            <person name="Grimwood J."/>
            <person name="Chapman J.A."/>
            <person name="Shapiro H."/>
            <person name="Aerts A."/>
            <person name="Otillar R.P."/>
            <person name="Terry A.Y."/>
            <person name="Boore J.L."/>
            <person name="Grigoriev I.V."/>
            <person name="Lindberg D.R."/>
            <person name="Seaver E.C."/>
            <person name="Weisblat D.A."/>
            <person name="Putnam N.H."/>
            <person name="Rokhsar D.S."/>
        </authorList>
    </citation>
    <scope>NUCLEOTIDE SEQUENCE</scope>
    <source>
        <strain evidence="3 5">I ESC-2004</strain>
    </source>
</reference>
<dbReference type="GO" id="GO:0005829">
    <property type="term" value="C:cytosol"/>
    <property type="evidence" value="ECO:0007669"/>
    <property type="project" value="TreeGrafter"/>
</dbReference>
<evidence type="ECO:0000313" key="3">
    <source>
        <dbReference type="EMBL" id="ELU15728.1"/>
    </source>
</evidence>
<dbReference type="InterPro" id="IPR036497">
    <property type="entry name" value="GLTP_sf"/>
</dbReference>
<protein>
    <recommendedName>
        <fullName evidence="2">Glycolipid transfer protein domain-containing protein</fullName>
    </recommendedName>
</protein>